<comment type="caution">
    <text evidence="1">The sequence shown here is derived from an EMBL/GenBank/DDBJ whole genome shotgun (WGS) entry which is preliminary data.</text>
</comment>
<organism evidence="1 2">
    <name type="scientific">Cyclobacterium qasimii M12-11B</name>
    <dbReference type="NCBI Taxonomy" id="641524"/>
    <lineage>
        <taxon>Bacteria</taxon>
        <taxon>Pseudomonadati</taxon>
        <taxon>Bacteroidota</taxon>
        <taxon>Cytophagia</taxon>
        <taxon>Cytophagales</taxon>
        <taxon>Cyclobacteriaceae</taxon>
        <taxon>Cyclobacterium</taxon>
    </lineage>
</organism>
<sequence length="40" mass="4393">MPKNKFLDNSIIPLPTIPAATTKPMDGVIFKLDIPMKAPQ</sequence>
<dbReference type="Proteomes" id="UP000014974">
    <property type="component" value="Unassembled WGS sequence"/>
</dbReference>
<proteinExistence type="predicted"/>
<dbReference type="STRING" id="641524.ADICYQ_5382"/>
<accession>S7V6A0</accession>
<dbReference type="AlphaFoldDB" id="S7V6A0"/>
<gene>
    <name evidence="1" type="ORF">ADICYQ_5382</name>
</gene>
<name>S7V6A0_9BACT</name>
<reference evidence="1 2" key="1">
    <citation type="journal article" date="2013" name="Genome Announc.">
        <title>Draft Genome Sequence of Cyclobacterium qasimii Strain M12-11BT, Isolated from Arctic Marine Sediment.</title>
        <authorList>
            <person name="Shivaji S."/>
            <person name="Ara S."/>
            <person name="Singh A."/>
            <person name="Kumar Pinnaka A."/>
        </authorList>
    </citation>
    <scope>NUCLEOTIDE SEQUENCE [LARGE SCALE GENOMIC DNA]</scope>
    <source>
        <strain evidence="1 2">M12-11B</strain>
    </source>
</reference>
<evidence type="ECO:0000313" key="1">
    <source>
        <dbReference type="EMBL" id="EPR65461.1"/>
    </source>
</evidence>
<evidence type="ECO:0000313" key="2">
    <source>
        <dbReference type="Proteomes" id="UP000014974"/>
    </source>
</evidence>
<protein>
    <submittedName>
        <fullName evidence="1">Uncharacterized protein</fullName>
    </submittedName>
</protein>
<dbReference type="EMBL" id="ATNM01000191">
    <property type="protein sequence ID" value="EPR65461.1"/>
    <property type="molecule type" value="Genomic_DNA"/>
</dbReference>